<dbReference type="PANTHER" id="PTHR13617">
    <property type="entry name" value="PROTEIN ABHD18"/>
    <property type="match status" value="1"/>
</dbReference>
<reference evidence="1" key="1">
    <citation type="submission" date="2020-11" db="EMBL/GenBank/DDBJ databases">
        <authorList>
            <person name="Tran Van P."/>
        </authorList>
    </citation>
    <scope>NUCLEOTIDE SEQUENCE</scope>
</reference>
<dbReference type="Proteomes" id="UP000678499">
    <property type="component" value="Unassembled WGS sequence"/>
</dbReference>
<sequence length="112" mass="12412">MVKTWFGSASGKAQDSGLRVEALQFMRGIMDECTYLGNFSVPVDPELVIVVAAKCDGYVPRGDGLPELNELWPSAEIRSVDMGHVAAFIFNQGVFRKAIKDSFERLTAKYYS</sequence>
<gene>
    <name evidence="1" type="ORF">NMOB1V02_LOCUS4956</name>
</gene>
<dbReference type="InterPro" id="IPR019149">
    <property type="entry name" value="ABHD18"/>
</dbReference>
<evidence type="ECO:0000313" key="2">
    <source>
        <dbReference type="Proteomes" id="UP000678499"/>
    </source>
</evidence>
<dbReference type="OrthoDB" id="9987145at2759"/>
<keyword evidence="2" id="KW-1185">Reference proteome</keyword>
<dbReference type="Pfam" id="PF09752">
    <property type="entry name" value="ABHD18"/>
    <property type="match status" value="1"/>
</dbReference>
<dbReference type="EMBL" id="CAJPEX010000834">
    <property type="protein sequence ID" value="CAG0917373.1"/>
    <property type="molecule type" value="Genomic_DNA"/>
</dbReference>
<proteinExistence type="predicted"/>
<dbReference type="EMBL" id="OA882871">
    <property type="protein sequence ID" value="CAD7277221.1"/>
    <property type="molecule type" value="Genomic_DNA"/>
</dbReference>
<dbReference type="PANTHER" id="PTHR13617:SF14">
    <property type="entry name" value="PROTEIN ABHD18"/>
    <property type="match status" value="1"/>
</dbReference>
<organism evidence="1">
    <name type="scientific">Notodromas monacha</name>
    <dbReference type="NCBI Taxonomy" id="399045"/>
    <lineage>
        <taxon>Eukaryota</taxon>
        <taxon>Metazoa</taxon>
        <taxon>Ecdysozoa</taxon>
        <taxon>Arthropoda</taxon>
        <taxon>Crustacea</taxon>
        <taxon>Oligostraca</taxon>
        <taxon>Ostracoda</taxon>
        <taxon>Podocopa</taxon>
        <taxon>Podocopida</taxon>
        <taxon>Cypridocopina</taxon>
        <taxon>Cypridoidea</taxon>
        <taxon>Cyprididae</taxon>
        <taxon>Notodromas</taxon>
    </lineage>
</organism>
<name>A0A7R9GDM4_9CRUS</name>
<evidence type="ECO:0000313" key="1">
    <source>
        <dbReference type="EMBL" id="CAD7277221.1"/>
    </source>
</evidence>
<accession>A0A7R9GDM4</accession>
<dbReference type="AlphaFoldDB" id="A0A7R9GDM4"/>
<protein>
    <submittedName>
        <fullName evidence="1">Uncharacterized protein</fullName>
    </submittedName>
</protein>